<dbReference type="RefSeq" id="WP_176529542.1">
    <property type="nucleotide sequence ID" value="NZ_CP088022.1"/>
</dbReference>
<proteinExistence type="predicted"/>
<dbReference type="Pfam" id="PF18856">
    <property type="entry name" value="baeRF_family12"/>
    <property type="match status" value="1"/>
</dbReference>
<dbReference type="InterPro" id="IPR041374">
    <property type="entry name" value="BaeRF_family12"/>
</dbReference>
<feature type="region of interest" description="Disordered" evidence="1">
    <location>
        <begin position="34"/>
        <end position="69"/>
    </location>
</feature>
<protein>
    <submittedName>
        <fullName evidence="2">Host attachment protein</fullName>
    </submittedName>
</protein>
<gene>
    <name evidence="2" type="ORF">HU230_07380</name>
</gene>
<dbReference type="EMBL" id="JABWSX010000001">
    <property type="protein sequence ID" value="NVL05539.1"/>
    <property type="molecule type" value="Genomic_DNA"/>
</dbReference>
<name>A0A973WJC9_9BRAD</name>
<sequence length="148" mass="16404">MLKIPHNALVFVGDGRKALFLRNDGDAISPNLRAEEVFEDVNPSTHDQGSDRPGRMSEAALPGRRSAVEPTDWHDIEEHHFARKVAAAMEKLVRTSRAKALIVVAPPRTLAELRNSFHSDVKACIVAEINKDLTKIPISEIERHLDAA</sequence>
<dbReference type="AlphaFoldDB" id="A0A973WJC9"/>
<reference evidence="2" key="1">
    <citation type="submission" date="2020-06" db="EMBL/GenBank/DDBJ databases">
        <title>Whole Genome Sequence of Bradyrhizobium sp. Strain 66S1MB.</title>
        <authorList>
            <person name="Bromfield E."/>
            <person name="Cloutier S."/>
        </authorList>
    </citation>
    <scope>NUCLEOTIDE SEQUENCE</scope>
    <source>
        <strain evidence="2">66S1MB</strain>
    </source>
</reference>
<accession>A0A973WJC9</accession>
<evidence type="ECO:0000313" key="2">
    <source>
        <dbReference type="EMBL" id="NVL05539.1"/>
    </source>
</evidence>
<organism evidence="2">
    <name type="scientific">Bradyrhizobium quebecense</name>
    <dbReference type="NCBI Taxonomy" id="2748629"/>
    <lineage>
        <taxon>Bacteria</taxon>
        <taxon>Pseudomonadati</taxon>
        <taxon>Pseudomonadota</taxon>
        <taxon>Alphaproteobacteria</taxon>
        <taxon>Hyphomicrobiales</taxon>
        <taxon>Nitrobacteraceae</taxon>
        <taxon>Bradyrhizobium</taxon>
    </lineage>
</organism>
<comment type="caution">
    <text evidence="2">The sequence shown here is derived from an EMBL/GenBank/DDBJ whole genome shotgun (WGS) entry which is preliminary data.</text>
</comment>
<evidence type="ECO:0000256" key="1">
    <source>
        <dbReference type="SAM" id="MobiDB-lite"/>
    </source>
</evidence>